<keyword evidence="3 6" id="KW-0418">Kinase</keyword>
<gene>
    <name evidence="6" type="ORF">PATL70BA_2165</name>
</gene>
<accession>A0A3P7PDC0</accession>
<evidence type="ECO:0000256" key="1">
    <source>
        <dbReference type="ARBA" id="ARBA00009156"/>
    </source>
</evidence>
<dbReference type="KEGG" id="cbar:PATL70BA_2165"/>
<dbReference type="InterPro" id="IPR018484">
    <property type="entry name" value="FGGY_N"/>
</dbReference>
<evidence type="ECO:0000256" key="3">
    <source>
        <dbReference type="ARBA" id="ARBA00022777"/>
    </source>
</evidence>
<dbReference type="Pfam" id="PF02782">
    <property type="entry name" value="FGGY_C"/>
    <property type="match status" value="1"/>
</dbReference>
<dbReference type="InterPro" id="IPR018485">
    <property type="entry name" value="FGGY_C"/>
</dbReference>
<sequence>MYVLAIDCGTQSLKAVVFDQTGKTLAIEKIEFEPYYAHKAGYAEQDPEIYYESLCRATQSLIKAHPIFMTSIKGITITTQRDMAICVDERGVALRPAIIWADQRMIDEPRKMALHHRLAFFIIGMKPTTDILSRSCKAHWIQDHEPIVWRKTYKYLQLSAYLNHKLTGLFIDSVASQIGHIPFSYKHFRWEKKHSLKHDIFHIEDDKLCDLVGSSETIGSLTIKAAKETGLPPKLSVIAAGSDKGCETLGVGCIDNESISISLGSQASVQTTTRKYYEALTFIPPFQAVMPGYYNPEIQIYRGYWMISWFKKEFAAKEVKLAKELGVSPEELLDKALDKIPPGADGLVLQPYWGAGVKMHDAKGAILGFSDVHTRLHIYRAIIEGIGFALYEGMQRIEKKSKIKVNKIMISGGGSQSDVICQITANIFNLPVNRVQTYETSALGAAIAGFVGLKVYADYEEAILHMVHHQDEFLPQKDQVDLYEKIFHRIYKKIYKRVKPIYKSFDEL</sequence>
<evidence type="ECO:0000256" key="2">
    <source>
        <dbReference type="ARBA" id="ARBA00022679"/>
    </source>
</evidence>
<protein>
    <submittedName>
        <fullName evidence="6">Carbohydrate kinase</fullName>
    </submittedName>
</protein>
<name>A0A3P7PDC0_9FIRM</name>
<dbReference type="InterPro" id="IPR000577">
    <property type="entry name" value="Carb_kinase_FGGY"/>
</dbReference>
<dbReference type="CDD" id="cd07779">
    <property type="entry name" value="ASKHA_NBD_FGGY_YgcE-like"/>
    <property type="match status" value="1"/>
</dbReference>
<dbReference type="PANTHER" id="PTHR43095:SF5">
    <property type="entry name" value="XYLULOSE KINASE"/>
    <property type="match status" value="1"/>
</dbReference>
<reference evidence="6 7" key="1">
    <citation type="submission" date="2018-09" db="EMBL/GenBank/DDBJ databases">
        <authorList>
            <person name="Postec A."/>
        </authorList>
    </citation>
    <scope>NUCLEOTIDE SEQUENCE [LARGE SCALE GENOMIC DNA]</scope>
    <source>
        <strain evidence="6">70B-A</strain>
    </source>
</reference>
<dbReference type="Pfam" id="PF00370">
    <property type="entry name" value="FGGY_N"/>
    <property type="match status" value="1"/>
</dbReference>
<dbReference type="Proteomes" id="UP000279029">
    <property type="component" value="Chromosome"/>
</dbReference>
<evidence type="ECO:0000259" key="5">
    <source>
        <dbReference type="Pfam" id="PF02782"/>
    </source>
</evidence>
<dbReference type="RefSeq" id="WP_125137251.1">
    <property type="nucleotide sequence ID" value="NZ_LR130778.1"/>
</dbReference>
<dbReference type="GO" id="GO:0005975">
    <property type="term" value="P:carbohydrate metabolic process"/>
    <property type="evidence" value="ECO:0007669"/>
    <property type="project" value="InterPro"/>
</dbReference>
<evidence type="ECO:0000259" key="4">
    <source>
        <dbReference type="Pfam" id="PF00370"/>
    </source>
</evidence>
<organism evidence="6 7">
    <name type="scientific">Petrocella atlantisensis</name>
    <dbReference type="NCBI Taxonomy" id="2173034"/>
    <lineage>
        <taxon>Bacteria</taxon>
        <taxon>Bacillati</taxon>
        <taxon>Bacillota</taxon>
        <taxon>Clostridia</taxon>
        <taxon>Lachnospirales</taxon>
        <taxon>Vallitaleaceae</taxon>
        <taxon>Petrocella</taxon>
    </lineage>
</organism>
<evidence type="ECO:0000313" key="6">
    <source>
        <dbReference type="EMBL" id="VDN48053.1"/>
    </source>
</evidence>
<dbReference type="PIRSF" id="PIRSF000538">
    <property type="entry name" value="GlpK"/>
    <property type="match status" value="1"/>
</dbReference>
<dbReference type="InterPro" id="IPR043129">
    <property type="entry name" value="ATPase_NBD"/>
</dbReference>
<keyword evidence="2" id="KW-0808">Transferase</keyword>
<comment type="similarity">
    <text evidence="1">Belongs to the FGGY kinase family.</text>
</comment>
<dbReference type="EMBL" id="LR130778">
    <property type="protein sequence ID" value="VDN48053.1"/>
    <property type="molecule type" value="Genomic_DNA"/>
</dbReference>
<keyword evidence="7" id="KW-1185">Reference proteome</keyword>
<dbReference type="AlphaFoldDB" id="A0A3P7PDC0"/>
<dbReference type="GO" id="GO:0016301">
    <property type="term" value="F:kinase activity"/>
    <property type="evidence" value="ECO:0007669"/>
    <property type="project" value="UniProtKB-KW"/>
</dbReference>
<dbReference type="PANTHER" id="PTHR43095">
    <property type="entry name" value="SUGAR KINASE"/>
    <property type="match status" value="1"/>
</dbReference>
<proteinExistence type="inferred from homology"/>
<dbReference type="OrthoDB" id="9805576at2"/>
<dbReference type="SUPFAM" id="SSF53067">
    <property type="entry name" value="Actin-like ATPase domain"/>
    <property type="match status" value="2"/>
</dbReference>
<feature type="domain" description="Carbohydrate kinase FGGY N-terminal" evidence="4">
    <location>
        <begin position="2"/>
        <end position="249"/>
    </location>
</feature>
<feature type="domain" description="Carbohydrate kinase FGGY C-terminal" evidence="5">
    <location>
        <begin position="261"/>
        <end position="452"/>
    </location>
</feature>
<dbReference type="Gene3D" id="3.30.420.40">
    <property type="match status" value="2"/>
</dbReference>
<evidence type="ECO:0000313" key="7">
    <source>
        <dbReference type="Proteomes" id="UP000279029"/>
    </source>
</evidence>
<dbReference type="InterPro" id="IPR050406">
    <property type="entry name" value="FGGY_Carb_Kinase"/>
</dbReference>